<evidence type="ECO:0000313" key="5">
    <source>
        <dbReference type="EMBL" id="CAI9584530.1"/>
    </source>
</evidence>
<comment type="caution">
    <text evidence="5">The sequence shown here is derived from an EMBL/GenBank/DDBJ whole genome shotgun (WGS) entry which is preliminary data.</text>
</comment>
<dbReference type="InterPro" id="IPR038718">
    <property type="entry name" value="SNF2-like_sf"/>
</dbReference>
<dbReference type="EMBL" id="CATNWA010015558">
    <property type="protein sequence ID" value="CAI9584530.1"/>
    <property type="molecule type" value="Genomic_DNA"/>
</dbReference>
<accession>A0ABN9EI63</accession>
<dbReference type="InterPro" id="IPR014001">
    <property type="entry name" value="Helicase_ATP-bd"/>
</dbReference>
<evidence type="ECO:0000256" key="2">
    <source>
        <dbReference type="ARBA" id="ARBA00022801"/>
    </source>
</evidence>
<dbReference type="PROSITE" id="PS51192">
    <property type="entry name" value="HELICASE_ATP_BIND_1"/>
    <property type="match status" value="1"/>
</dbReference>
<dbReference type="SMART" id="SM00490">
    <property type="entry name" value="HELICc"/>
    <property type="match status" value="1"/>
</dbReference>
<dbReference type="Gene3D" id="3.40.50.10810">
    <property type="entry name" value="Tandem AAA-ATPase domain"/>
    <property type="match status" value="1"/>
</dbReference>
<evidence type="ECO:0000313" key="6">
    <source>
        <dbReference type="Proteomes" id="UP001162483"/>
    </source>
</evidence>
<protein>
    <recommendedName>
        <fullName evidence="7">SWI/SNF-related matrix-associated actin-dependent regulator of chromatin subfamily A containing DEAD/H box 1</fullName>
    </recommendedName>
</protein>
<dbReference type="PANTHER" id="PTHR10799">
    <property type="entry name" value="SNF2/RAD54 HELICASE FAMILY"/>
    <property type="match status" value="1"/>
</dbReference>
<proteinExistence type="inferred from homology"/>
<evidence type="ECO:0000259" key="3">
    <source>
        <dbReference type="PROSITE" id="PS51192"/>
    </source>
</evidence>
<dbReference type="Pfam" id="PF00176">
    <property type="entry name" value="SNF2-rel_dom"/>
    <property type="match status" value="1"/>
</dbReference>
<keyword evidence="2" id="KW-0378">Hydrolase</keyword>
<dbReference type="SUPFAM" id="SSF52540">
    <property type="entry name" value="P-loop containing nucleoside triphosphate hydrolases"/>
    <property type="match status" value="2"/>
</dbReference>
<dbReference type="InterPro" id="IPR001650">
    <property type="entry name" value="Helicase_C-like"/>
</dbReference>
<dbReference type="PROSITE" id="PS51194">
    <property type="entry name" value="HELICASE_CTER"/>
    <property type="match status" value="1"/>
</dbReference>
<dbReference type="Proteomes" id="UP001162483">
    <property type="component" value="Unassembled WGS sequence"/>
</dbReference>
<dbReference type="InterPro" id="IPR000330">
    <property type="entry name" value="SNF2_N"/>
</dbReference>
<dbReference type="CDD" id="cd18793">
    <property type="entry name" value="SF2_C_SNF"/>
    <property type="match status" value="1"/>
</dbReference>
<feature type="domain" description="Helicase ATP-binding" evidence="3">
    <location>
        <begin position="52"/>
        <end position="220"/>
    </location>
</feature>
<dbReference type="Pfam" id="PF00271">
    <property type="entry name" value="Helicase_C"/>
    <property type="match status" value="1"/>
</dbReference>
<sequence length="569" mass="65761">MNKCEEISKKLMNKVTHITEDGESGWNVKQPSMLSKSLELKPYQKIGLNWLALLHKHNVNGILADEMGLGKTVQAIAFLAHLYSLGDKGPHLVVVPASTLDNWIREFNQWCPDMNILLYYGSQDERKYLRYDILNKVIEFNVIVTTYNCAISSSEDRSLFRRLKLNFSVFDEGHMLKNMSAIRYQHLMTLNAKHRLLLTGTPVQNNLLELMSLLNFVMPHMFSSSTSELKRMFSSKAKSTDEQSTFEKERIAHAKRIMKPFILRRVKSEVLKQLPPKQDHVKFCTLSKKQQQLYNDLMQKLKRSVEGTEKNTELCNVMMHLRKMANHPLLHRQYYTADKLRSMSKLMLKEPTHCEANPDLIFEDMEVMTDFELHRLCKEFSSLSTFTLENQLLLDSGKFEVLDQLLSDLKKKGDRVVLFSQFTMMLDILEVFLQHHQYRYLRLDGKTQISDRIHLIDEFNSDMDIFIFLLSTKAGGLGINLTSANVVILHDIDCNPYNDKQAEDRCHRVGQTKEVNVIKLIGKETIEESMLKISQQKLRLEQDMTTTDTGDEGSIPLDMATLLKTSLGL</sequence>
<comment type="similarity">
    <text evidence="1">Belongs to the SNF2/RAD54 helicase family.</text>
</comment>
<keyword evidence="6" id="KW-1185">Reference proteome</keyword>
<dbReference type="InterPro" id="IPR049730">
    <property type="entry name" value="SNF2/RAD54-like_C"/>
</dbReference>
<evidence type="ECO:0000256" key="1">
    <source>
        <dbReference type="ARBA" id="ARBA00007025"/>
    </source>
</evidence>
<dbReference type="SMART" id="SM00487">
    <property type="entry name" value="DEXDc"/>
    <property type="match status" value="1"/>
</dbReference>
<evidence type="ECO:0008006" key="7">
    <source>
        <dbReference type="Google" id="ProtNLM"/>
    </source>
</evidence>
<dbReference type="InterPro" id="IPR027417">
    <property type="entry name" value="P-loop_NTPase"/>
</dbReference>
<name>A0ABN9EI63_9NEOB</name>
<evidence type="ECO:0000259" key="4">
    <source>
        <dbReference type="PROSITE" id="PS51194"/>
    </source>
</evidence>
<reference evidence="5" key="1">
    <citation type="submission" date="2023-05" db="EMBL/GenBank/DDBJ databases">
        <authorList>
            <person name="Stuckert A."/>
        </authorList>
    </citation>
    <scope>NUCLEOTIDE SEQUENCE</scope>
</reference>
<organism evidence="5 6">
    <name type="scientific">Staurois parvus</name>
    <dbReference type="NCBI Taxonomy" id="386267"/>
    <lineage>
        <taxon>Eukaryota</taxon>
        <taxon>Metazoa</taxon>
        <taxon>Chordata</taxon>
        <taxon>Craniata</taxon>
        <taxon>Vertebrata</taxon>
        <taxon>Euteleostomi</taxon>
        <taxon>Amphibia</taxon>
        <taxon>Batrachia</taxon>
        <taxon>Anura</taxon>
        <taxon>Neobatrachia</taxon>
        <taxon>Ranoidea</taxon>
        <taxon>Ranidae</taxon>
        <taxon>Staurois</taxon>
    </lineage>
</organism>
<gene>
    <name evidence="5" type="ORF">SPARVUS_LOCUS10047663</name>
</gene>
<dbReference type="Gene3D" id="3.40.50.300">
    <property type="entry name" value="P-loop containing nucleotide triphosphate hydrolases"/>
    <property type="match status" value="1"/>
</dbReference>
<dbReference type="CDD" id="cd17998">
    <property type="entry name" value="DEXHc_SMARCAD1"/>
    <property type="match status" value="1"/>
</dbReference>
<feature type="domain" description="Helicase C-terminal" evidence="4">
    <location>
        <begin position="401"/>
        <end position="563"/>
    </location>
</feature>